<organism evidence="1">
    <name type="scientific">Baileyella intestinalis</name>
    <dbReference type="NCBI Taxonomy" id="2606709"/>
    <lineage>
        <taxon>Bacteria</taxon>
        <taxon>Bacillati</taxon>
        <taxon>Bacillota</taxon>
        <taxon>Clostridia</taxon>
        <taxon>Peptostreptococcales</taxon>
        <taxon>Anaerovoracaceae</taxon>
        <taxon>Baileyella</taxon>
    </lineage>
</organism>
<reference evidence="1" key="1">
    <citation type="submission" date="2019-09" db="EMBL/GenBank/DDBJ databases">
        <title>In-depth cultivation of the pig gut microbiome towards novel bacterial diversity and tailored functional studies.</title>
        <authorList>
            <person name="Wylensek D."/>
            <person name="Hitch T.C.A."/>
            <person name="Clavel T."/>
        </authorList>
    </citation>
    <scope>NUCLEOTIDE SEQUENCE</scope>
    <source>
        <strain evidence="1">RF-744-FAT-WT-3</strain>
    </source>
</reference>
<sequence>MKEYQIRMEGYRLPEEVYHQCLWIVRDMERSIGLFASFMAGDRGELPLQVSSAGHRICAVSRALEMVPAEYRQGIIDSILKRGGGFRDYAHENTWKRWKQRFIYGVAVEMGLV</sequence>
<comment type="caution">
    <text evidence="1">The sequence shown here is derived from an EMBL/GenBank/DDBJ whole genome shotgun (WGS) entry which is preliminary data.</text>
</comment>
<dbReference type="RefSeq" id="WP_154572855.1">
    <property type="nucleotide sequence ID" value="NZ_JAQXPA010000068.1"/>
</dbReference>
<dbReference type="EMBL" id="VUNB01000005">
    <property type="protein sequence ID" value="MST69393.1"/>
    <property type="molecule type" value="Genomic_DNA"/>
</dbReference>
<gene>
    <name evidence="1" type="ORF">FYJ66_07295</name>
</gene>
<proteinExistence type="predicted"/>
<evidence type="ECO:0000313" key="1">
    <source>
        <dbReference type="EMBL" id="MST69393.1"/>
    </source>
</evidence>
<dbReference type="AlphaFoldDB" id="A0A6A8M980"/>
<accession>A0A6A8M980</accession>
<protein>
    <submittedName>
        <fullName evidence="1">Uncharacterized protein</fullName>
    </submittedName>
</protein>
<name>A0A6A8M980_9FIRM</name>